<reference evidence="1 2" key="1">
    <citation type="submission" date="2006-01" db="EMBL/GenBank/DDBJ databases">
        <authorList>
            <person name="Hagstrom A."/>
            <person name="Ferriera S."/>
            <person name="Johnson J."/>
            <person name="Kravitz S."/>
            <person name="Halpern A."/>
            <person name="Remington K."/>
            <person name="Beeson K."/>
            <person name="Tran B."/>
            <person name="Rogers Y.-H."/>
            <person name="Friedman R."/>
            <person name="Venter J.C."/>
        </authorList>
    </citation>
    <scope>NUCLEOTIDE SEQUENCE [LARGE SCALE GENOMIC DNA]</scope>
    <source>
        <strain evidence="1 2">SKA53</strain>
    </source>
</reference>
<keyword evidence="2" id="KW-1185">Reference proteome</keyword>
<accession>A3V6X5</accession>
<comment type="caution">
    <text evidence="1">The sequence shown here is derived from an EMBL/GenBank/DDBJ whole genome shotgun (WGS) entry which is preliminary data.</text>
</comment>
<evidence type="ECO:0000313" key="2">
    <source>
        <dbReference type="Proteomes" id="UP000004507"/>
    </source>
</evidence>
<sequence>MDKRTLMLELKGLSRVIDADVRHLITKRRVIAELSDSYEPQNPFFSLLDDVEDTLSEAVQRKIFENLSAEERSAFLADWRKMPPHEQLRYLDDYIGAAT</sequence>
<name>A3V6X5_9RHOB</name>
<dbReference type="eggNOG" id="ENOG50347P8">
    <property type="taxonomic scope" value="Bacteria"/>
</dbReference>
<dbReference type="HOGENOM" id="CLU_2316917_0_0_5"/>
<dbReference type="Proteomes" id="UP000004507">
    <property type="component" value="Unassembled WGS sequence"/>
</dbReference>
<dbReference type="OrthoDB" id="7869832at2"/>
<evidence type="ECO:0000313" key="1">
    <source>
        <dbReference type="EMBL" id="EAQ05991.1"/>
    </source>
</evidence>
<proteinExistence type="predicted"/>
<protein>
    <submittedName>
        <fullName evidence="1">Uncharacterized protein</fullName>
    </submittedName>
</protein>
<gene>
    <name evidence="1" type="ORF">SKA53_07796</name>
</gene>
<organism evidence="1 2">
    <name type="scientific">Yoonia vestfoldensis SKA53</name>
    <dbReference type="NCBI Taxonomy" id="314232"/>
    <lineage>
        <taxon>Bacteria</taxon>
        <taxon>Pseudomonadati</taxon>
        <taxon>Pseudomonadota</taxon>
        <taxon>Alphaproteobacteria</taxon>
        <taxon>Rhodobacterales</taxon>
        <taxon>Paracoccaceae</taxon>
        <taxon>Yoonia</taxon>
    </lineage>
</organism>
<dbReference type="RefSeq" id="WP_007205511.1">
    <property type="nucleotide sequence ID" value="NZ_CH672414.1"/>
</dbReference>
<dbReference type="EMBL" id="AAMS01000006">
    <property type="protein sequence ID" value="EAQ05991.1"/>
    <property type="molecule type" value="Genomic_DNA"/>
</dbReference>
<dbReference type="STRING" id="314232.SKA53_07796"/>
<dbReference type="AlphaFoldDB" id="A3V6X5"/>